<protein>
    <submittedName>
        <fullName evidence="1">Uncharacterized protein</fullName>
    </submittedName>
</protein>
<accession>A0A445N1P9</accession>
<proteinExistence type="predicted"/>
<evidence type="ECO:0000313" key="1">
    <source>
        <dbReference type="EMBL" id="SPD75630.1"/>
    </source>
</evidence>
<dbReference type="AlphaFoldDB" id="A0A445N1P9"/>
<reference evidence="1" key="1">
    <citation type="submission" date="2018-01" db="EMBL/GenBank/DDBJ databases">
        <authorList>
            <person name="Regsiter A."/>
            <person name="William W."/>
        </authorList>
    </citation>
    <scope>NUCLEOTIDE SEQUENCE</scope>
    <source>
        <strain evidence="1">TRIP AH-1</strain>
    </source>
</reference>
<sequence>MQGLFKKQGKQYLIKDGLTGQAFIVKGITGDITAIGLFRDLRPWTGQSGVAL</sequence>
<gene>
    <name evidence="1" type="ORF">PITCH_A70002</name>
</gene>
<dbReference type="EMBL" id="OJIN01000214">
    <property type="protein sequence ID" value="SPD75630.1"/>
    <property type="molecule type" value="Genomic_DNA"/>
</dbReference>
<organism evidence="1">
    <name type="scientific">uncultured Desulfobacterium sp</name>
    <dbReference type="NCBI Taxonomy" id="201089"/>
    <lineage>
        <taxon>Bacteria</taxon>
        <taxon>Pseudomonadati</taxon>
        <taxon>Thermodesulfobacteriota</taxon>
        <taxon>Desulfobacteria</taxon>
        <taxon>Desulfobacterales</taxon>
        <taxon>Desulfobacteriaceae</taxon>
        <taxon>Desulfobacterium</taxon>
        <taxon>environmental samples</taxon>
    </lineage>
</organism>
<name>A0A445N1P9_9BACT</name>